<feature type="transmembrane region" description="Helical" evidence="1">
    <location>
        <begin position="20"/>
        <end position="41"/>
    </location>
</feature>
<reference evidence="3 4" key="1">
    <citation type="journal article" date="2016" name="Nat. Microbiol.">
        <title>Genomic inference of the metabolism of cosmopolitan subsurface Archaea, Hadesarchaea.</title>
        <authorList>
            <person name="Baker B.J."/>
            <person name="Saw J.H."/>
            <person name="Lind A.E."/>
            <person name="Lazar C.S."/>
            <person name="Hinrichs K.-U."/>
            <person name="Teske A.P."/>
            <person name="Ettema T.J."/>
        </authorList>
    </citation>
    <scope>NUCLEOTIDE SEQUENCE [LARGE SCALE GENOMIC DNA]</scope>
</reference>
<dbReference type="Pfam" id="PF14478">
    <property type="entry name" value="DUF4430"/>
    <property type="match status" value="1"/>
</dbReference>
<dbReference type="InterPro" id="IPR027954">
    <property type="entry name" value="Transcobalamin-like_C"/>
</dbReference>
<protein>
    <recommendedName>
        <fullName evidence="2">Transcobalamin-like C-terminal domain-containing protein</fullName>
    </recommendedName>
</protein>
<evidence type="ECO:0000256" key="1">
    <source>
        <dbReference type="SAM" id="Phobius"/>
    </source>
</evidence>
<evidence type="ECO:0000313" key="4">
    <source>
        <dbReference type="Proteomes" id="UP000074294"/>
    </source>
</evidence>
<comment type="caution">
    <text evidence="3">The sequence shown here is derived from an EMBL/GenBank/DDBJ whole genome shotgun (WGS) entry which is preliminary data.</text>
</comment>
<name>A0A147JVI1_HADYE</name>
<keyword evidence="1" id="KW-0812">Transmembrane</keyword>
<evidence type="ECO:0000259" key="2">
    <source>
        <dbReference type="Pfam" id="PF14478"/>
    </source>
</evidence>
<proteinExistence type="predicted"/>
<evidence type="ECO:0000313" key="3">
    <source>
        <dbReference type="EMBL" id="KUO40460.1"/>
    </source>
</evidence>
<sequence length="144" mass="15732">MPASSPKVKGGERLNRGLAAQILALVVIVGFLCFAGGYYVAGGMTKQTEQYTYGENIKVRVKIADLGIDKEVTLCKGMTPFDALLKVASLKTEYYESFEASIVTEIGGLQQGWGYRVNGVEPPVGMQDYQLRDGDLLELVKLVY</sequence>
<dbReference type="Gene3D" id="2.170.130.30">
    <property type="match status" value="1"/>
</dbReference>
<accession>A0A147JVI1</accession>
<keyword evidence="1" id="KW-0472">Membrane</keyword>
<dbReference type="Proteomes" id="UP000074294">
    <property type="component" value="Unassembled WGS sequence"/>
</dbReference>
<organism evidence="3 4">
    <name type="scientific">Hadarchaeum yellowstonense</name>
    <dbReference type="NCBI Taxonomy" id="1776334"/>
    <lineage>
        <taxon>Archaea</taxon>
        <taxon>Methanobacteriati</taxon>
        <taxon>Candidatus Hadarchaeota</taxon>
        <taxon>Candidatus Hadarchaeia</taxon>
        <taxon>Candidatus Hadarchaeales</taxon>
        <taxon>Candidatus Hadarchaeaceae</taxon>
        <taxon>Candidatus Hadarchaeum</taxon>
    </lineage>
</organism>
<gene>
    <name evidence="3" type="ORF">APZ16_00040</name>
</gene>
<feature type="domain" description="Transcobalamin-like C-terminal" evidence="2">
    <location>
        <begin position="81"/>
        <end position="135"/>
    </location>
</feature>
<dbReference type="STRING" id="1776334.APZ16_00040"/>
<dbReference type="EMBL" id="LQMQ01000041">
    <property type="protein sequence ID" value="KUO40460.1"/>
    <property type="molecule type" value="Genomic_DNA"/>
</dbReference>
<dbReference type="AlphaFoldDB" id="A0A147JVI1"/>
<keyword evidence="1" id="KW-1133">Transmembrane helix</keyword>